<dbReference type="EMBL" id="WOTH01000005">
    <property type="protein sequence ID" value="NHO53115.1"/>
    <property type="molecule type" value="Genomic_DNA"/>
</dbReference>
<dbReference type="SUPFAM" id="SSF53254">
    <property type="entry name" value="Phosphoglycerate mutase-like"/>
    <property type="match status" value="1"/>
</dbReference>
<organism evidence="2 3">
    <name type="scientific">Acetobacter estunensis</name>
    <dbReference type="NCBI Taxonomy" id="104097"/>
    <lineage>
        <taxon>Bacteria</taxon>
        <taxon>Pseudomonadati</taxon>
        <taxon>Pseudomonadota</taxon>
        <taxon>Alphaproteobacteria</taxon>
        <taxon>Acetobacterales</taxon>
        <taxon>Acetobacteraceae</taxon>
        <taxon>Acetobacter</taxon>
    </lineage>
</organism>
<name>A0A967B5D7_9PROT</name>
<feature type="binding site" evidence="1">
    <location>
        <position position="67"/>
    </location>
    <ligand>
        <name>substrate</name>
    </ligand>
</feature>
<dbReference type="InterPro" id="IPR013078">
    <property type="entry name" value="His_Pase_superF_clade-1"/>
</dbReference>
<comment type="caution">
    <text evidence="2">The sequence shown here is derived from an EMBL/GenBank/DDBJ whole genome shotgun (WGS) entry which is preliminary data.</text>
</comment>
<proteinExistence type="predicted"/>
<gene>
    <name evidence="2" type="ORF">GOB87_03955</name>
</gene>
<dbReference type="SMART" id="SM00855">
    <property type="entry name" value="PGAM"/>
    <property type="match status" value="1"/>
</dbReference>
<dbReference type="CDD" id="cd07067">
    <property type="entry name" value="HP_PGM_like"/>
    <property type="match status" value="1"/>
</dbReference>
<evidence type="ECO:0000313" key="3">
    <source>
        <dbReference type="Proteomes" id="UP000597459"/>
    </source>
</evidence>
<dbReference type="Gene3D" id="3.40.50.1240">
    <property type="entry name" value="Phosphoglycerate mutase-like"/>
    <property type="match status" value="1"/>
</dbReference>
<dbReference type="AlphaFoldDB" id="A0A967B5D7"/>
<dbReference type="PANTHER" id="PTHR47623">
    <property type="entry name" value="OS09G0287300 PROTEIN"/>
    <property type="match status" value="1"/>
</dbReference>
<dbReference type="Pfam" id="PF00300">
    <property type="entry name" value="His_Phos_1"/>
    <property type="match status" value="1"/>
</dbReference>
<evidence type="ECO:0000256" key="1">
    <source>
        <dbReference type="PIRSR" id="PIRSR613078-2"/>
    </source>
</evidence>
<dbReference type="Proteomes" id="UP000597459">
    <property type="component" value="Unassembled WGS sequence"/>
</dbReference>
<keyword evidence="3" id="KW-1185">Reference proteome</keyword>
<protein>
    <submittedName>
        <fullName evidence="2">Phosphoglycolate phosphatase</fullName>
    </submittedName>
</protein>
<dbReference type="RefSeq" id="WP_166313257.1">
    <property type="nucleotide sequence ID" value="NZ_WOTH01000005.1"/>
</dbReference>
<accession>A0A967B5D7</accession>
<sequence>MIRPVAHRLLLLRHCEAEPARGNEFGSAADQARPLTQAGHMMARRRGESMRRAGLVPDLVLCSPAMRTRQTYAGLLPFGEGARPEIRIEPTLYLAAPDELLARLRATSDSVHTILLVGHNPGLPALARYLNGVERALDSDFALGTLATFHVEVEERESIALTWKALGPRTAWLESFSQN</sequence>
<dbReference type="PANTHER" id="PTHR47623:SF1">
    <property type="entry name" value="OS09G0287300 PROTEIN"/>
    <property type="match status" value="1"/>
</dbReference>
<reference evidence="2" key="1">
    <citation type="submission" date="2019-11" db="EMBL/GenBank/DDBJ databases">
        <title>Description of new Acetobacter species.</title>
        <authorList>
            <person name="Cleenwerck I."/>
            <person name="Sombolestani A.S."/>
        </authorList>
    </citation>
    <scope>NUCLEOTIDE SEQUENCE</scope>
    <source>
        <strain evidence="2">LMG 1626</strain>
    </source>
</reference>
<evidence type="ECO:0000313" key="2">
    <source>
        <dbReference type="EMBL" id="NHO53115.1"/>
    </source>
</evidence>
<dbReference type="InterPro" id="IPR029033">
    <property type="entry name" value="His_PPase_superfam"/>
</dbReference>